<dbReference type="InterPro" id="IPR014347">
    <property type="entry name" value="Tautomerase/MIF_sf"/>
</dbReference>
<dbReference type="RefSeq" id="WP_046519027.1">
    <property type="nucleotide sequence ID" value="NZ_LAVS01000007.1"/>
</dbReference>
<feature type="active site" description="Proton acceptor; via imino nitrogen" evidence="3">
    <location>
        <position position="2"/>
    </location>
</feature>
<name>A0A3P3QJR7_9GAMM</name>
<evidence type="ECO:0000313" key="6">
    <source>
        <dbReference type="EMBL" id="RRJ21318.1"/>
    </source>
</evidence>
<dbReference type="Gene3D" id="3.30.429.10">
    <property type="entry name" value="Macrophage Migration Inhibitory Factor"/>
    <property type="match status" value="1"/>
</dbReference>
<keyword evidence="7" id="KW-1185">Reference proteome</keyword>
<dbReference type="SUPFAM" id="SSF55331">
    <property type="entry name" value="Tautomerase/MIF"/>
    <property type="match status" value="1"/>
</dbReference>
<comment type="caution">
    <text evidence="6">The sequence shown here is derived from an EMBL/GenBank/DDBJ whole genome shotgun (WGS) entry which is preliminary data.</text>
</comment>
<evidence type="ECO:0000259" key="5">
    <source>
        <dbReference type="Pfam" id="PF01361"/>
    </source>
</evidence>
<dbReference type="Pfam" id="PF01361">
    <property type="entry name" value="Tautomerase"/>
    <property type="match status" value="1"/>
</dbReference>
<proteinExistence type="inferred from homology"/>
<keyword evidence="2 4" id="KW-0413">Isomerase</keyword>
<evidence type="ECO:0000256" key="1">
    <source>
        <dbReference type="ARBA" id="ARBA00006723"/>
    </source>
</evidence>
<accession>A0A3P3QJR7</accession>
<reference evidence="6 7" key="1">
    <citation type="submission" date="2018-11" db="EMBL/GenBank/DDBJ databases">
        <title>Draft genome analysis of Rheinheimera mesophila isolated from an industrial waste site.</title>
        <authorList>
            <person name="Yu Q."/>
            <person name="Qi Y."/>
            <person name="Zhang H."/>
            <person name="Lu Y."/>
            <person name="Pu J."/>
        </authorList>
    </citation>
    <scope>NUCLEOTIDE SEQUENCE [LARGE SCALE GENOMIC DNA]</scope>
    <source>
        <strain evidence="6 7">IITR13</strain>
    </source>
</reference>
<gene>
    <name evidence="6" type="ORF">EIK76_10600</name>
</gene>
<dbReference type="PANTHER" id="PTHR35530:SF1">
    <property type="entry name" value="2-HYDROXYMUCONATE TAUTOMERASE"/>
    <property type="match status" value="1"/>
</dbReference>
<dbReference type="Proteomes" id="UP000276260">
    <property type="component" value="Unassembled WGS sequence"/>
</dbReference>
<protein>
    <recommendedName>
        <fullName evidence="4">Tautomerase</fullName>
        <ecNumber evidence="4">5.3.2.-</ecNumber>
    </recommendedName>
</protein>
<dbReference type="GO" id="GO:0016853">
    <property type="term" value="F:isomerase activity"/>
    <property type="evidence" value="ECO:0007669"/>
    <property type="project" value="UniProtKB-UniRule"/>
</dbReference>
<organism evidence="6 7">
    <name type="scientific">Rheinheimera mesophila</name>
    <dbReference type="NCBI Taxonomy" id="1547515"/>
    <lineage>
        <taxon>Bacteria</taxon>
        <taxon>Pseudomonadati</taxon>
        <taxon>Pseudomonadota</taxon>
        <taxon>Gammaproteobacteria</taxon>
        <taxon>Chromatiales</taxon>
        <taxon>Chromatiaceae</taxon>
        <taxon>Rheinheimera</taxon>
    </lineage>
</organism>
<sequence>MPYIHIQITDENVSTEQKKQLIAGATDLMVKVLNKKPEKTFVLIEEVSLDNWGIGYHSVRELRQLES</sequence>
<dbReference type="NCBIfam" id="TIGR00013">
    <property type="entry name" value="taut"/>
    <property type="match status" value="1"/>
</dbReference>
<dbReference type="InterPro" id="IPR018191">
    <property type="entry name" value="4-OT"/>
</dbReference>
<feature type="domain" description="4-oxalocrotonate tautomerase-like" evidence="5">
    <location>
        <begin position="2"/>
        <end position="60"/>
    </location>
</feature>
<dbReference type="EC" id="5.3.2.-" evidence="4"/>
<evidence type="ECO:0000313" key="7">
    <source>
        <dbReference type="Proteomes" id="UP000276260"/>
    </source>
</evidence>
<comment type="similarity">
    <text evidence="1 4">Belongs to the 4-oxalocrotonate tautomerase family.</text>
</comment>
<dbReference type="PANTHER" id="PTHR35530">
    <property type="entry name" value="TAUTOMERASE-RELATED"/>
    <property type="match status" value="1"/>
</dbReference>
<evidence type="ECO:0000256" key="3">
    <source>
        <dbReference type="PIRSR" id="PIRSR618191-1"/>
    </source>
</evidence>
<dbReference type="OrthoDB" id="9799841at2"/>
<evidence type="ECO:0000256" key="4">
    <source>
        <dbReference type="RuleBase" id="RU362032"/>
    </source>
</evidence>
<dbReference type="InterPro" id="IPR004370">
    <property type="entry name" value="4-OT-like_dom"/>
</dbReference>
<evidence type="ECO:0000256" key="2">
    <source>
        <dbReference type="ARBA" id="ARBA00023235"/>
    </source>
</evidence>
<dbReference type="EMBL" id="RRCF01000002">
    <property type="protein sequence ID" value="RRJ21318.1"/>
    <property type="molecule type" value="Genomic_DNA"/>
</dbReference>
<dbReference type="AlphaFoldDB" id="A0A3P3QJR7"/>